<keyword evidence="3" id="KW-1185">Reference proteome</keyword>
<dbReference type="RefSeq" id="WP_321562362.1">
    <property type="nucleotide sequence ID" value="NZ_CP139558.1"/>
</dbReference>
<sequence length="64" mass="7134">MPDKTAKKIWGAPLMLGIIILFGLLSALLGTGIWYPLSWAAMLIPLVVISWFFWKSKVSNKKAT</sequence>
<accession>A0ABZ0TJ95</accession>
<feature type="transmembrane region" description="Helical" evidence="1">
    <location>
        <begin position="37"/>
        <end position="54"/>
    </location>
</feature>
<keyword evidence="1" id="KW-0472">Membrane</keyword>
<evidence type="ECO:0000256" key="1">
    <source>
        <dbReference type="SAM" id="Phobius"/>
    </source>
</evidence>
<evidence type="ECO:0000313" key="2">
    <source>
        <dbReference type="EMBL" id="WPU93212.1"/>
    </source>
</evidence>
<organism evidence="2 3">
    <name type="scientific">Mucilaginibacter sabulilitoris</name>
    <dbReference type="NCBI Taxonomy" id="1173583"/>
    <lineage>
        <taxon>Bacteria</taxon>
        <taxon>Pseudomonadati</taxon>
        <taxon>Bacteroidota</taxon>
        <taxon>Sphingobacteriia</taxon>
        <taxon>Sphingobacteriales</taxon>
        <taxon>Sphingobacteriaceae</taxon>
        <taxon>Mucilaginibacter</taxon>
    </lineage>
</organism>
<reference evidence="2 3" key="1">
    <citation type="submission" date="2023-11" db="EMBL/GenBank/DDBJ databases">
        <title>Analysis of the Genomes of Mucilaginibacter gossypii cycad 4 and M. sabulilitoris SNA2: microbes with the potential for plant growth promotion.</title>
        <authorList>
            <person name="Hirsch A.M."/>
            <person name="Humm E."/>
            <person name="Rubbi M."/>
            <person name="Del Vecchio G."/>
            <person name="Ha S.M."/>
            <person name="Pellegrini M."/>
            <person name="Gunsalus R.P."/>
        </authorList>
    </citation>
    <scope>NUCLEOTIDE SEQUENCE [LARGE SCALE GENOMIC DNA]</scope>
    <source>
        <strain evidence="2 3">SNA2</strain>
    </source>
</reference>
<name>A0ABZ0TJ95_9SPHI</name>
<keyword evidence="1" id="KW-1133">Transmembrane helix</keyword>
<gene>
    <name evidence="2" type="ORF">SNE25_28230</name>
</gene>
<feature type="transmembrane region" description="Helical" evidence="1">
    <location>
        <begin position="12"/>
        <end position="31"/>
    </location>
</feature>
<evidence type="ECO:0008006" key="4">
    <source>
        <dbReference type="Google" id="ProtNLM"/>
    </source>
</evidence>
<dbReference type="Proteomes" id="UP001324380">
    <property type="component" value="Chromosome"/>
</dbReference>
<protein>
    <recommendedName>
        <fullName evidence="4">DUF4175 domain-containing protein</fullName>
    </recommendedName>
</protein>
<evidence type="ECO:0000313" key="3">
    <source>
        <dbReference type="Proteomes" id="UP001324380"/>
    </source>
</evidence>
<keyword evidence="1" id="KW-0812">Transmembrane</keyword>
<dbReference type="EMBL" id="CP139558">
    <property type="protein sequence ID" value="WPU93212.1"/>
    <property type="molecule type" value="Genomic_DNA"/>
</dbReference>
<proteinExistence type="predicted"/>